<dbReference type="InterPro" id="IPR001452">
    <property type="entry name" value="SH3_domain"/>
</dbReference>
<dbReference type="Gene3D" id="2.30.30.40">
    <property type="entry name" value="SH3 Domains"/>
    <property type="match status" value="1"/>
</dbReference>
<dbReference type="InterPro" id="IPR043539">
    <property type="entry name" value="Grb2-like"/>
</dbReference>
<evidence type="ECO:0000256" key="1">
    <source>
        <dbReference type="ARBA" id="ARBA00022443"/>
    </source>
</evidence>
<dbReference type="SUPFAM" id="SSF55550">
    <property type="entry name" value="SH2 domain"/>
    <property type="match status" value="1"/>
</dbReference>
<dbReference type="PROSITE" id="PS50001">
    <property type="entry name" value="SH2"/>
    <property type="match status" value="1"/>
</dbReference>
<dbReference type="CDD" id="cd09933">
    <property type="entry name" value="SH2_Src_family"/>
    <property type="match status" value="1"/>
</dbReference>
<evidence type="ECO:0000256" key="2">
    <source>
        <dbReference type="ARBA" id="ARBA00022999"/>
    </source>
</evidence>
<evidence type="ECO:0000313" key="7">
    <source>
        <dbReference type="EMBL" id="VDP07135.1"/>
    </source>
</evidence>
<dbReference type="OrthoDB" id="5983572at2759"/>
<dbReference type="InterPro" id="IPR036860">
    <property type="entry name" value="SH2_dom_sf"/>
</dbReference>
<evidence type="ECO:0000259" key="5">
    <source>
        <dbReference type="PROSITE" id="PS50001"/>
    </source>
</evidence>
<dbReference type="AlphaFoldDB" id="A0A183IP56"/>
<name>A0A183IP56_9BILA</name>
<evidence type="ECO:0000313" key="8">
    <source>
        <dbReference type="Proteomes" id="UP000270296"/>
    </source>
</evidence>
<dbReference type="Gene3D" id="3.30.505.10">
    <property type="entry name" value="SH2 domain"/>
    <property type="match status" value="1"/>
</dbReference>
<dbReference type="InterPro" id="IPR000980">
    <property type="entry name" value="SH2"/>
</dbReference>
<reference evidence="7 8" key="2">
    <citation type="submission" date="2018-11" db="EMBL/GenBank/DDBJ databases">
        <authorList>
            <consortium name="Pathogen Informatics"/>
        </authorList>
    </citation>
    <scope>NUCLEOTIDE SEQUENCE [LARGE SCALE GENOMIC DNA]</scope>
</reference>
<keyword evidence="1 4" id="KW-0728">SH3 domain</keyword>
<keyword evidence="8" id="KW-1185">Reference proteome</keyword>
<reference evidence="9" key="1">
    <citation type="submission" date="2016-06" db="UniProtKB">
        <authorList>
            <consortium name="WormBaseParasite"/>
        </authorList>
    </citation>
    <scope>IDENTIFICATION</scope>
</reference>
<dbReference type="PRINTS" id="PR01887">
    <property type="entry name" value="SPECTRNALPHA"/>
</dbReference>
<evidence type="ECO:0000256" key="3">
    <source>
        <dbReference type="PROSITE-ProRule" id="PRU00191"/>
    </source>
</evidence>
<dbReference type="SMART" id="SM00326">
    <property type="entry name" value="SH3"/>
    <property type="match status" value="1"/>
</dbReference>
<sequence length="267" mass="29779">MLLGIEPPAVILRTPQLKMGNCCETSASTSNRHKLHQPLPQHVAENSFQSSGSPLVISADGQFRFAVPNGVQSASSPNQVGTPLCRRTTNVPSVSIQSPAPVPAKKPFTPGSVVLIALYPYESRADGDLSFKKGDTMLLLDNSNADWWYVKHLATEQTGYVPRNFVARQESPESEEWFAGRIPRNVAEKLVMNPGLLRGTFLIRERETECSEYALTIRDKDEEKGENVKHYKIKRLENGGFFITTRRTFATLQDLVKYYSGKSGCFR</sequence>
<accession>A0A183IP56</accession>
<proteinExistence type="predicted"/>
<dbReference type="PRINTS" id="PR00401">
    <property type="entry name" value="SH2DOMAIN"/>
</dbReference>
<dbReference type="SMART" id="SM00252">
    <property type="entry name" value="SH2"/>
    <property type="match status" value="1"/>
</dbReference>
<dbReference type="Pfam" id="PF00017">
    <property type="entry name" value="SH2"/>
    <property type="match status" value="1"/>
</dbReference>
<dbReference type="CDD" id="cd11845">
    <property type="entry name" value="SH3_Src_like"/>
    <property type="match status" value="1"/>
</dbReference>
<evidence type="ECO:0000259" key="6">
    <source>
        <dbReference type="PROSITE" id="PS50002"/>
    </source>
</evidence>
<dbReference type="EMBL" id="UZAM01008966">
    <property type="protein sequence ID" value="VDP07135.1"/>
    <property type="molecule type" value="Genomic_DNA"/>
</dbReference>
<dbReference type="PROSITE" id="PS50002">
    <property type="entry name" value="SH3"/>
    <property type="match status" value="1"/>
</dbReference>
<dbReference type="InterPro" id="IPR036028">
    <property type="entry name" value="SH3-like_dom_sf"/>
</dbReference>
<dbReference type="SUPFAM" id="SSF50044">
    <property type="entry name" value="SH3-domain"/>
    <property type="match status" value="1"/>
</dbReference>
<gene>
    <name evidence="7" type="ORF">SBAD_LOCUS5403</name>
</gene>
<organism evidence="9">
    <name type="scientific">Soboliphyme baturini</name>
    <dbReference type="NCBI Taxonomy" id="241478"/>
    <lineage>
        <taxon>Eukaryota</taxon>
        <taxon>Metazoa</taxon>
        <taxon>Ecdysozoa</taxon>
        <taxon>Nematoda</taxon>
        <taxon>Enoplea</taxon>
        <taxon>Dorylaimia</taxon>
        <taxon>Dioctophymatida</taxon>
        <taxon>Dioctophymatoidea</taxon>
        <taxon>Soboliphymatidae</taxon>
        <taxon>Soboliphyme</taxon>
    </lineage>
</organism>
<dbReference type="PRINTS" id="PR00452">
    <property type="entry name" value="SH3DOMAIN"/>
</dbReference>
<evidence type="ECO:0000313" key="9">
    <source>
        <dbReference type="WBParaSite" id="SBAD_0000562001-mRNA-1"/>
    </source>
</evidence>
<feature type="domain" description="SH2" evidence="5">
    <location>
        <begin position="177"/>
        <end position="260"/>
    </location>
</feature>
<evidence type="ECO:0000256" key="4">
    <source>
        <dbReference type="PROSITE-ProRule" id="PRU00192"/>
    </source>
</evidence>
<dbReference type="WBParaSite" id="SBAD_0000562001-mRNA-1">
    <property type="protein sequence ID" value="SBAD_0000562001-mRNA-1"/>
    <property type="gene ID" value="SBAD_0000562001"/>
</dbReference>
<dbReference type="Pfam" id="PF00018">
    <property type="entry name" value="SH3_1"/>
    <property type="match status" value="1"/>
</dbReference>
<feature type="domain" description="SH3" evidence="6">
    <location>
        <begin position="110"/>
        <end position="171"/>
    </location>
</feature>
<dbReference type="PANTHER" id="PTHR46037">
    <property type="entry name" value="PROTEIN ENHANCER OF SEVENLESS 2B"/>
    <property type="match status" value="1"/>
</dbReference>
<protein>
    <submittedName>
        <fullName evidence="9">Tyrosine-protein kinase CSK</fullName>
    </submittedName>
</protein>
<dbReference type="Proteomes" id="UP000270296">
    <property type="component" value="Unassembled WGS sequence"/>
</dbReference>
<keyword evidence="2 3" id="KW-0727">SH2 domain</keyword>